<dbReference type="EMBL" id="MT418680">
    <property type="protein sequence ID" value="QKF93723.1"/>
    <property type="molecule type" value="Genomic_DNA"/>
</dbReference>
<dbReference type="Proteomes" id="UP001162001">
    <property type="component" value="Segment"/>
</dbReference>
<sequence length="370" mass="44496">MFMLEQYEKNDWKVDNSMSNNERRLKSISAYYLNEWYNKVKDITFDTYIYPISDTLEKACPDVLPFDKCMVRYENKSPKDSEYWGPITNKLQLLKVFNTSLRCITTQNIKPVYKYLCIRKWEDKLSHEYRCFWNTKLVAVSTQSNNNIFDDNKCYQIMDYIKSIEKYIPYQRCVFDIACVDDTFKLVEFNSWETNSGADLFSWTTDTEILYPDLTLPFYNVTFRCQHNQKQYEITNNDIIIINSDIDITKLKILRPNKPSNWLITDKYIYITTDIWLGRFTHELKNINWKRGIYRFTNVELCENGDIYVNEEYLHYDLSKSNSKTNIKECNGDIYNEYPYYKYGFYCIYDNILHFCSLMNNGKFYLSGLE</sequence>
<dbReference type="GO" id="GO:0051301">
    <property type="term" value="P:cell division"/>
    <property type="evidence" value="ECO:0007669"/>
    <property type="project" value="UniProtKB-KW"/>
</dbReference>
<keyword evidence="1" id="KW-0131">Cell cycle</keyword>
<evidence type="ECO:0000313" key="1">
    <source>
        <dbReference type="EMBL" id="QKF93723.1"/>
    </source>
</evidence>
<keyword evidence="1" id="KW-0132">Cell division</keyword>
<evidence type="ECO:0000313" key="2">
    <source>
        <dbReference type="Proteomes" id="UP001162001"/>
    </source>
</evidence>
<protein>
    <submittedName>
        <fullName evidence="1">Cell division cycle protein 123</fullName>
    </submittedName>
</protein>
<name>A0A7D3QTZ2_9VIRU</name>
<reference evidence="1 2" key="1">
    <citation type="submission" date="2020-04" db="EMBL/GenBank/DDBJ databases">
        <title>Advantages and limits of metagenomic assembly and binning of a giant virus.</title>
        <authorList>
            <person name="Schulz F."/>
            <person name="Andreani J."/>
            <person name="Francis R."/>
            <person name="Boudjemaa H."/>
            <person name="Bou Khalil J.Y."/>
            <person name="Lee J."/>
            <person name="La Scola B."/>
            <person name="Woyke T."/>
        </authorList>
    </citation>
    <scope>NUCLEOTIDE SEQUENCE [LARGE SCALE GENOMIC DNA]</scope>
    <source>
        <strain evidence="1 2">FV1/VV64</strain>
    </source>
</reference>
<accession>A0A7D3QTZ2</accession>
<proteinExistence type="predicted"/>
<gene>
    <name evidence="1" type="ORF">Fadolivirus_1_265</name>
</gene>
<organism evidence="1 2">
    <name type="scientific">Fadolivirus FV1/VV64</name>
    <dbReference type="NCBI Taxonomy" id="3070911"/>
    <lineage>
        <taxon>Viruses</taxon>
        <taxon>Varidnaviria</taxon>
        <taxon>Bamfordvirae</taxon>
        <taxon>Nucleocytoviricota</taxon>
        <taxon>Megaviricetes</taxon>
        <taxon>Imitervirales</taxon>
        <taxon>Mimiviridae</taxon>
        <taxon>Klosneuvirinae</taxon>
        <taxon>Fadolivirus</taxon>
        <taxon>Fadolivirus algeromassiliense</taxon>
    </lineage>
</organism>
<keyword evidence="2" id="KW-1185">Reference proteome</keyword>